<evidence type="ECO:0000256" key="3">
    <source>
        <dbReference type="ARBA" id="ARBA00022692"/>
    </source>
</evidence>
<feature type="transmembrane region" description="Helical" evidence="7">
    <location>
        <begin position="413"/>
        <end position="431"/>
    </location>
</feature>
<dbReference type="OMA" id="VAIEIWH"/>
<feature type="compositionally biased region" description="Polar residues" evidence="6">
    <location>
        <begin position="1"/>
        <end position="11"/>
    </location>
</feature>
<dbReference type="PROSITE" id="PS50850">
    <property type="entry name" value="MFS"/>
    <property type="match status" value="1"/>
</dbReference>
<keyword evidence="9" id="KW-1185">Reference proteome</keyword>
<dbReference type="SUPFAM" id="SSF103473">
    <property type="entry name" value="MFS general substrate transporter"/>
    <property type="match status" value="1"/>
</dbReference>
<evidence type="ECO:0000259" key="8">
    <source>
        <dbReference type="PROSITE" id="PS50850"/>
    </source>
</evidence>
<dbReference type="GO" id="GO:0022857">
    <property type="term" value="F:transmembrane transporter activity"/>
    <property type="evidence" value="ECO:0007669"/>
    <property type="project" value="InterPro"/>
</dbReference>
<dbReference type="WBParaSite" id="HCON_00063460-00001">
    <property type="protein sequence ID" value="HCON_00063460-00001"/>
    <property type="gene ID" value="HCON_00063460"/>
</dbReference>
<dbReference type="Gene3D" id="1.20.1250.20">
    <property type="entry name" value="MFS general substrate transporter like domains"/>
    <property type="match status" value="1"/>
</dbReference>
<evidence type="ECO:0000256" key="2">
    <source>
        <dbReference type="ARBA" id="ARBA00022448"/>
    </source>
</evidence>
<dbReference type="AlphaFoldDB" id="A0A7I4Y7Z1"/>
<dbReference type="GO" id="GO:0012505">
    <property type="term" value="C:endomembrane system"/>
    <property type="evidence" value="ECO:0007669"/>
    <property type="project" value="UniProtKB-SubCell"/>
</dbReference>
<dbReference type="Proteomes" id="UP000025227">
    <property type="component" value="Unplaced"/>
</dbReference>
<accession>A0A7I4Y7Z1</accession>
<keyword evidence="3 7" id="KW-0812">Transmembrane</keyword>
<feature type="transmembrane region" description="Helical" evidence="7">
    <location>
        <begin position="129"/>
        <end position="150"/>
    </location>
</feature>
<proteinExistence type="predicted"/>
<name>A0A7I4Y7Z1_HAECO</name>
<dbReference type="PANTHER" id="PTHR23510:SF3">
    <property type="entry name" value="MAJOR FACILITATOR SUPERFAMILY DOMAIN-CONTAINING PROTEIN 8"/>
    <property type="match status" value="1"/>
</dbReference>
<feature type="transmembrane region" description="Helical" evidence="7">
    <location>
        <begin position="31"/>
        <end position="56"/>
    </location>
</feature>
<dbReference type="InterPro" id="IPR051068">
    <property type="entry name" value="MFS_Domain-Containing_Protein"/>
</dbReference>
<feature type="transmembrane region" description="Helical" evidence="7">
    <location>
        <begin position="443"/>
        <end position="462"/>
    </location>
</feature>
<evidence type="ECO:0000313" key="10">
    <source>
        <dbReference type="WBParaSite" id="HCON_00063460-00001"/>
    </source>
</evidence>
<feature type="transmembrane region" description="Helical" evidence="7">
    <location>
        <begin position="162"/>
        <end position="183"/>
    </location>
</feature>
<evidence type="ECO:0000256" key="5">
    <source>
        <dbReference type="ARBA" id="ARBA00023136"/>
    </source>
</evidence>
<evidence type="ECO:0000256" key="6">
    <source>
        <dbReference type="SAM" id="MobiDB-lite"/>
    </source>
</evidence>
<dbReference type="InterPro" id="IPR036259">
    <property type="entry name" value="MFS_trans_sf"/>
</dbReference>
<dbReference type="PANTHER" id="PTHR23510">
    <property type="entry name" value="INNER MEMBRANE TRANSPORT PROTEIN YAJR"/>
    <property type="match status" value="1"/>
</dbReference>
<dbReference type="InterPro" id="IPR020846">
    <property type="entry name" value="MFS_dom"/>
</dbReference>
<feature type="transmembrane region" description="Helical" evidence="7">
    <location>
        <begin position="378"/>
        <end position="401"/>
    </location>
</feature>
<reference evidence="10" key="1">
    <citation type="submission" date="2020-12" db="UniProtKB">
        <authorList>
            <consortium name="WormBaseParasite"/>
        </authorList>
    </citation>
    <scope>IDENTIFICATION</scope>
    <source>
        <strain evidence="10">MHco3</strain>
    </source>
</reference>
<organism evidence="9 10">
    <name type="scientific">Haemonchus contortus</name>
    <name type="common">Barber pole worm</name>
    <dbReference type="NCBI Taxonomy" id="6289"/>
    <lineage>
        <taxon>Eukaryota</taxon>
        <taxon>Metazoa</taxon>
        <taxon>Ecdysozoa</taxon>
        <taxon>Nematoda</taxon>
        <taxon>Chromadorea</taxon>
        <taxon>Rhabditida</taxon>
        <taxon>Rhabditina</taxon>
        <taxon>Rhabditomorpha</taxon>
        <taxon>Strongyloidea</taxon>
        <taxon>Trichostrongylidae</taxon>
        <taxon>Haemonchus</taxon>
    </lineage>
</organism>
<dbReference type="InterPro" id="IPR011701">
    <property type="entry name" value="MFS"/>
</dbReference>
<feature type="transmembrane region" description="Helical" evidence="7">
    <location>
        <begin position="324"/>
        <end position="344"/>
    </location>
</feature>
<keyword evidence="5 7" id="KW-0472">Membrane</keyword>
<feature type="domain" description="Major facilitator superfamily (MFS) profile" evidence="8">
    <location>
        <begin position="30"/>
        <end position="466"/>
    </location>
</feature>
<evidence type="ECO:0000256" key="4">
    <source>
        <dbReference type="ARBA" id="ARBA00022989"/>
    </source>
</evidence>
<evidence type="ECO:0000256" key="7">
    <source>
        <dbReference type="SAM" id="Phobius"/>
    </source>
</evidence>
<keyword evidence="4 7" id="KW-1133">Transmembrane helix</keyword>
<feature type="region of interest" description="Disordered" evidence="6">
    <location>
        <begin position="1"/>
        <end position="24"/>
    </location>
</feature>
<feature type="transmembrane region" description="Helical" evidence="7">
    <location>
        <begin position="68"/>
        <end position="89"/>
    </location>
</feature>
<dbReference type="GO" id="GO:0005765">
    <property type="term" value="C:lysosomal membrane"/>
    <property type="evidence" value="ECO:0007669"/>
    <property type="project" value="TreeGrafter"/>
</dbReference>
<feature type="transmembrane region" description="Helical" evidence="7">
    <location>
        <begin position="203"/>
        <end position="225"/>
    </location>
</feature>
<dbReference type="OrthoDB" id="370281at2759"/>
<evidence type="ECO:0000313" key="9">
    <source>
        <dbReference type="Proteomes" id="UP000025227"/>
    </source>
</evidence>
<sequence>MIENSNQVDSEANIKSKTDEAAQSGTPWPSIYLAGVCAFIQAAQFTMFSSSMWPYLRKLNPEAVETDYGYITAVYSFGQCIMAPSFGFWSNRIEQVRLPLLAGFTFMMLGNFLYFLLEFFARTSVVNVMMVARFIVGCGSGNMALLRAYAATSSSKQDRARAIAFVSGGIAIGTVIGPAFQLLFTPLGPDGVHILPFLRLSIYNTPALFALLLNIMGFIAIVSIFEENYDVLNSTEKKDNEELPSPCKIAVLVCVFTRFVQIFVSASSGTLGSAFSMLMFSFNKEEAVTAYSSANLAAGCVSITLYFAFIFFDLKKWVPKRISTVLSTFLYACLFLFTLPWSFLPNNVEISEKGSDRGCFADRFDWCADLRAVSPFVYYPMIVLVFGVGASIMNIALTTLYSEVIGPRRQGTLQGIFQMAGSIGSMLAPLISSSLYTKFGPQAPWSLAIAGISVVLAMWLVFHKKMVPLRTKAEPDKSSTKEEP</sequence>
<feature type="transmembrane region" description="Helical" evidence="7">
    <location>
        <begin position="96"/>
        <end position="117"/>
    </location>
</feature>
<feature type="transmembrane region" description="Helical" evidence="7">
    <location>
        <begin position="288"/>
        <end position="312"/>
    </location>
</feature>
<dbReference type="Pfam" id="PF07690">
    <property type="entry name" value="MFS_1"/>
    <property type="match status" value="2"/>
</dbReference>
<evidence type="ECO:0000256" key="1">
    <source>
        <dbReference type="ARBA" id="ARBA00004127"/>
    </source>
</evidence>
<keyword evidence="2" id="KW-0813">Transport</keyword>
<comment type="subcellular location">
    <subcellularLocation>
        <location evidence="1">Endomembrane system</location>
        <topology evidence="1">Multi-pass membrane protein</topology>
    </subcellularLocation>
</comment>
<protein>
    <submittedName>
        <fullName evidence="10">MFS domain-containing protein</fullName>
    </submittedName>
</protein>
<dbReference type="CDD" id="cd17326">
    <property type="entry name" value="MFS_MFSD8"/>
    <property type="match status" value="1"/>
</dbReference>